<reference evidence="6" key="1">
    <citation type="submission" date="2022-08" db="EMBL/GenBank/DDBJ databases">
        <title>Complete genome of Mycoplasma iguanae type strain 2327.</title>
        <authorList>
            <person name="Spergser J."/>
        </authorList>
    </citation>
    <scope>NUCLEOTIDE SEQUENCE</scope>
    <source>
        <strain evidence="6">2327</strain>
    </source>
</reference>
<feature type="domain" description="HTH rpiR-type" evidence="4">
    <location>
        <begin position="4"/>
        <end position="80"/>
    </location>
</feature>
<dbReference type="RefSeq" id="WP_258210818.1">
    <property type="nucleotide sequence ID" value="NZ_CP102734.1"/>
</dbReference>
<feature type="domain" description="SIS" evidence="5">
    <location>
        <begin position="127"/>
        <end position="263"/>
    </location>
</feature>
<dbReference type="Gene3D" id="3.40.50.10490">
    <property type="entry name" value="Glucose-6-phosphate isomerase like protein, domain 1"/>
    <property type="match status" value="1"/>
</dbReference>
<keyword evidence="7" id="KW-1185">Reference proteome</keyword>
<dbReference type="InterPro" id="IPR001347">
    <property type="entry name" value="SIS_dom"/>
</dbReference>
<dbReference type="InterPro" id="IPR000281">
    <property type="entry name" value="HTH_RpiR"/>
</dbReference>
<dbReference type="SUPFAM" id="SSF53697">
    <property type="entry name" value="SIS domain"/>
    <property type="match status" value="1"/>
</dbReference>
<keyword evidence="2" id="KW-0238">DNA-binding</keyword>
<dbReference type="PANTHER" id="PTHR30514">
    <property type="entry name" value="GLUCOKINASE"/>
    <property type="match status" value="1"/>
</dbReference>
<dbReference type="PANTHER" id="PTHR30514:SF21">
    <property type="entry name" value="RPIR-FAMILY TRANSCRIPTIONAL REGULATOR"/>
    <property type="match status" value="1"/>
</dbReference>
<keyword evidence="3" id="KW-0804">Transcription</keyword>
<evidence type="ECO:0000313" key="7">
    <source>
        <dbReference type="Proteomes" id="UP001059252"/>
    </source>
</evidence>
<evidence type="ECO:0000259" key="4">
    <source>
        <dbReference type="PROSITE" id="PS51071"/>
    </source>
</evidence>
<dbReference type="InterPro" id="IPR036388">
    <property type="entry name" value="WH-like_DNA-bd_sf"/>
</dbReference>
<dbReference type="Pfam" id="PF01380">
    <property type="entry name" value="SIS"/>
    <property type="match status" value="1"/>
</dbReference>
<protein>
    <submittedName>
        <fullName evidence="6">MurR/RpiR family transcriptional regulator</fullName>
    </submittedName>
</protein>
<proteinExistence type="predicted"/>
<sequence>METSLIKAIERIAKQKVNLVYSSIAETLLNNIHNLENFNINDYSKMASCSPASFLNFAKHLGYSGTKNLIPAIMMERNLLKVQKSAVESDNSNKNLDKSIRLENYFKFMQESLEFTNQVNRENILNFDQYLKKDQKIYLVGKGANLDVINIFANYLSKLDYHVVHSLDFEVQQKWIKNFSANDIIIIFSFTGGSTRISKIVKHAIEKNAKVINFTSNLLSYIASVATLNLSVPKNEEIMEEQRTARLSLLFIVMQIVYVLKDR</sequence>
<evidence type="ECO:0000259" key="5">
    <source>
        <dbReference type="PROSITE" id="PS51464"/>
    </source>
</evidence>
<dbReference type="Gene3D" id="1.10.10.10">
    <property type="entry name" value="Winged helix-like DNA-binding domain superfamily/Winged helix DNA-binding domain"/>
    <property type="match status" value="1"/>
</dbReference>
<dbReference type="Proteomes" id="UP001059252">
    <property type="component" value="Chromosome"/>
</dbReference>
<dbReference type="SUPFAM" id="SSF46689">
    <property type="entry name" value="Homeodomain-like"/>
    <property type="match status" value="1"/>
</dbReference>
<dbReference type="PROSITE" id="PS51071">
    <property type="entry name" value="HTH_RPIR"/>
    <property type="match status" value="1"/>
</dbReference>
<accession>A0ABY5R863</accession>
<evidence type="ECO:0000256" key="2">
    <source>
        <dbReference type="ARBA" id="ARBA00023125"/>
    </source>
</evidence>
<dbReference type="InterPro" id="IPR009057">
    <property type="entry name" value="Homeodomain-like_sf"/>
</dbReference>
<dbReference type="InterPro" id="IPR035472">
    <property type="entry name" value="RpiR-like_SIS"/>
</dbReference>
<evidence type="ECO:0000256" key="1">
    <source>
        <dbReference type="ARBA" id="ARBA00023015"/>
    </source>
</evidence>
<dbReference type="InterPro" id="IPR046348">
    <property type="entry name" value="SIS_dom_sf"/>
</dbReference>
<evidence type="ECO:0000256" key="3">
    <source>
        <dbReference type="ARBA" id="ARBA00023163"/>
    </source>
</evidence>
<name>A0ABY5R863_9MOLU</name>
<keyword evidence="1" id="KW-0805">Transcription regulation</keyword>
<dbReference type="Pfam" id="PF01418">
    <property type="entry name" value="HTH_6"/>
    <property type="match status" value="1"/>
</dbReference>
<dbReference type="CDD" id="cd05013">
    <property type="entry name" value="SIS_RpiR"/>
    <property type="match status" value="1"/>
</dbReference>
<evidence type="ECO:0000313" key="6">
    <source>
        <dbReference type="EMBL" id="UVD81644.1"/>
    </source>
</evidence>
<dbReference type="PROSITE" id="PS51464">
    <property type="entry name" value="SIS"/>
    <property type="match status" value="1"/>
</dbReference>
<gene>
    <name evidence="6" type="ORF">NV226_02875</name>
</gene>
<organism evidence="6 7">
    <name type="scientific">Mycoplasma iguanae</name>
    <dbReference type="NCBI Taxonomy" id="292461"/>
    <lineage>
        <taxon>Bacteria</taxon>
        <taxon>Bacillati</taxon>
        <taxon>Mycoplasmatota</taxon>
        <taxon>Mollicutes</taxon>
        <taxon>Mycoplasmataceae</taxon>
        <taxon>Mycoplasma</taxon>
    </lineage>
</organism>
<dbReference type="InterPro" id="IPR047640">
    <property type="entry name" value="RpiR-like"/>
</dbReference>
<dbReference type="EMBL" id="CP102734">
    <property type="protein sequence ID" value="UVD81644.1"/>
    <property type="molecule type" value="Genomic_DNA"/>
</dbReference>